<evidence type="ECO:0000313" key="7">
    <source>
        <dbReference type="Proteomes" id="UP000318199"/>
    </source>
</evidence>
<evidence type="ECO:0000313" key="6">
    <source>
        <dbReference type="EMBL" id="TWO71614.1"/>
    </source>
</evidence>
<dbReference type="PANTHER" id="PTHR42872">
    <property type="entry name" value="PROTEIN-GLUTAMATE METHYLESTERASE/PROTEIN-GLUTAMINE GLUTAMINASE"/>
    <property type="match status" value="1"/>
</dbReference>
<dbReference type="EC" id="3.1.1.61" evidence="2"/>
<feature type="domain" description="CheB-type methylesterase" evidence="5">
    <location>
        <begin position="33"/>
        <end position="221"/>
    </location>
</feature>
<keyword evidence="4" id="KW-0145">Chemotaxis</keyword>
<evidence type="ECO:0000256" key="1">
    <source>
        <dbReference type="ARBA" id="ARBA00022801"/>
    </source>
</evidence>
<dbReference type="Proteomes" id="UP000318199">
    <property type="component" value="Unassembled WGS sequence"/>
</dbReference>
<sequence>MPVYARPRMLCNRRKKLSAGRRAAPQFTRMRVMQDQNALVAIGASAGGVSALLEIAAALPGDFPAPICVVQHIGGHSSVLPELLQRRGPLPAVHAADGDRLAPGRFHVAPPDHHLLLRGDVMHLTRGPKQNFARPAIDPLFRTVALDWGARAIGVVLTGQLDDGTAGLKAIKEQGGTAIVQDPTTAVEPDMPASALAHVSVDHCVQLDEIAPLLRRLVGAASRTVTAAAGDGTLVHEVAIERGDISIEHLAAIARPSSLTCPDCDGSLWEMNDKQPLRYRCHVGHAYTASSLRHGQKETAENSLWSTVRALREREMLLRRVAAVARETGDPAQASAGEAQADRLRMQIEQLAAMARGEMNAEQA</sequence>
<feature type="active site" evidence="4">
    <location>
        <position position="45"/>
    </location>
</feature>
<dbReference type="Pfam" id="PF01339">
    <property type="entry name" value="CheB_methylest"/>
    <property type="match status" value="1"/>
</dbReference>
<evidence type="ECO:0000256" key="2">
    <source>
        <dbReference type="ARBA" id="ARBA00039140"/>
    </source>
</evidence>
<accession>A0A562ZU01</accession>
<feature type="active site" evidence="4">
    <location>
        <position position="163"/>
    </location>
</feature>
<dbReference type="PANTHER" id="PTHR42872:SF6">
    <property type="entry name" value="PROTEIN-GLUTAMATE METHYLESTERASE_PROTEIN-GLUTAMINE GLUTAMINASE"/>
    <property type="match status" value="1"/>
</dbReference>
<dbReference type="GO" id="GO:0006935">
    <property type="term" value="P:chemotaxis"/>
    <property type="evidence" value="ECO:0007669"/>
    <property type="project" value="UniProtKB-UniRule"/>
</dbReference>
<dbReference type="GO" id="GO:0008984">
    <property type="term" value="F:protein-glutamate methylesterase activity"/>
    <property type="evidence" value="ECO:0007669"/>
    <property type="project" value="UniProtKB-EC"/>
</dbReference>
<dbReference type="InterPro" id="IPR000673">
    <property type="entry name" value="Sig_transdc_resp-reg_Me-estase"/>
</dbReference>
<comment type="caution">
    <text evidence="6">The sequence shown here is derived from an EMBL/GenBank/DDBJ whole genome shotgun (WGS) entry which is preliminary data.</text>
</comment>
<dbReference type="GO" id="GO:0000156">
    <property type="term" value="F:phosphorelay response regulator activity"/>
    <property type="evidence" value="ECO:0007669"/>
    <property type="project" value="InterPro"/>
</dbReference>
<dbReference type="AlphaFoldDB" id="A0A562ZU01"/>
<dbReference type="CDD" id="cd16433">
    <property type="entry name" value="CheB"/>
    <property type="match status" value="1"/>
</dbReference>
<dbReference type="PIRSF" id="PIRSF036461">
    <property type="entry name" value="Chmtx_methlestr"/>
    <property type="match status" value="1"/>
</dbReference>
<evidence type="ECO:0000259" key="5">
    <source>
        <dbReference type="PROSITE" id="PS50122"/>
    </source>
</evidence>
<dbReference type="InterPro" id="IPR011247">
    <property type="entry name" value="Chemotax_prot-Glu_Me-esterase"/>
</dbReference>
<gene>
    <name evidence="6" type="ORF">FN976_09575</name>
</gene>
<keyword evidence="7" id="KW-1185">Reference proteome</keyword>
<proteinExistence type="predicted"/>
<dbReference type="SUPFAM" id="SSF52738">
    <property type="entry name" value="Methylesterase CheB, C-terminal domain"/>
    <property type="match status" value="1"/>
</dbReference>
<organism evidence="6 7">
    <name type="scientific">Caenimonas sedimenti</name>
    <dbReference type="NCBI Taxonomy" id="2596921"/>
    <lineage>
        <taxon>Bacteria</taxon>
        <taxon>Pseudomonadati</taxon>
        <taxon>Pseudomonadota</taxon>
        <taxon>Betaproteobacteria</taxon>
        <taxon>Burkholderiales</taxon>
        <taxon>Comamonadaceae</taxon>
        <taxon>Caenimonas</taxon>
    </lineage>
</organism>
<dbReference type="Gene3D" id="3.40.50.180">
    <property type="entry name" value="Methylesterase CheB, C-terminal domain"/>
    <property type="match status" value="1"/>
</dbReference>
<reference evidence="6 7" key="1">
    <citation type="submission" date="2019-07" db="EMBL/GenBank/DDBJ databases">
        <title>Caenimonas sedimenti sp. nov., isolated from activated sludge.</title>
        <authorList>
            <person name="Xu J."/>
        </authorList>
    </citation>
    <scope>NUCLEOTIDE SEQUENCE [LARGE SCALE GENOMIC DNA]</scope>
    <source>
        <strain evidence="6 7">HX-9-20</strain>
    </source>
</reference>
<protein>
    <recommendedName>
        <fullName evidence="2">protein-glutamate methylesterase</fullName>
        <ecNumber evidence="2">3.1.1.61</ecNumber>
    </recommendedName>
</protein>
<dbReference type="PROSITE" id="PS50122">
    <property type="entry name" value="CHEB"/>
    <property type="match status" value="1"/>
</dbReference>
<dbReference type="OrthoDB" id="9791760at2"/>
<dbReference type="InterPro" id="IPR035909">
    <property type="entry name" value="CheB_C"/>
</dbReference>
<dbReference type="EMBL" id="VOBQ01000007">
    <property type="protein sequence ID" value="TWO71614.1"/>
    <property type="molecule type" value="Genomic_DNA"/>
</dbReference>
<evidence type="ECO:0000256" key="4">
    <source>
        <dbReference type="PROSITE-ProRule" id="PRU00050"/>
    </source>
</evidence>
<comment type="catalytic activity">
    <reaction evidence="3">
        <text>[protein]-L-glutamate 5-O-methyl ester + H2O = L-glutamyl-[protein] + methanol + H(+)</text>
        <dbReference type="Rhea" id="RHEA:23236"/>
        <dbReference type="Rhea" id="RHEA-COMP:10208"/>
        <dbReference type="Rhea" id="RHEA-COMP:10311"/>
        <dbReference type="ChEBI" id="CHEBI:15377"/>
        <dbReference type="ChEBI" id="CHEBI:15378"/>
        <dbReference type="ChEBI" id="CHEBI:17790"/>
        <dbReference type="ChEBI" id="CHEBI:29973"/>
        <dbReference type="ChEBI" id="CHEBI:82795"/>
        <dbReference type="EC" id="3.1.1.61"/>
    </reaction>
</comment>
<evidence type="ECO:0000256" key="3">
    <source>
        <dbReference type="ARBA" id="ARBA00048267"/>
    </source>
</evidence>
<name>A0A562ZU01_9BURK</name>
<keyword evidence="1 4" id="KW-0378">Hydrolase</keyword>
<dbReference type="GO" id="GO:0005737">
    <property type="term" value="C:cytoplasm"/>
    <property type="evidence" value="ECO:0007669"/>
    <property type="project" value="InterPro"/>
</dbReference>
<feature type="active site" evidence="4">
    <location>
        <position position="72"/>
    </location>
</feature>